<proteinExistence type="predicted"/>
<dbReference type="GO" id="GO:0005737">
    <property type="term" value="C:cytoplasm"/>
    <property type="evidence" value="ECO:0007669"/>
    <property type="project" value="TreeGrafter"/>
</dbReference>
<organism evidence="3">
    <name type="scientific">marine metagenome</name>
    <dbReference type="NCBI Taxonomy" id="408172"/>
    <lineage>
        <taxon>unclassified sequences</taxon>
        <taxon>metagenomes</taxon>
        <taxon>ecological metagenomes</taxon>
    </lineage>
</organism>
<dbReference type="PANTHER" id="PTHR12192">
    <property type="entry name" value="CATION TRANSPORT PROTEIN CHAC-RELATED"/>
    <property type="match status" value="1"/>
</dbReference>
<dbReference type="GO" id="GO:0061928">
    <property type="term" value="F:glutathione specific gamma-glutamylcyclotransferase activity"/>
    <property type="evidence" value="ECO:0007669"/>
    <property type="project" value="UniProtKB-EC"/>
</dbReference>
<dbReference type="Pfam" id="PF04752">
    <property type="entry name" value="ChaC"/>
    <property type="match status" value="1"/>
</dbReference>
<dbReference type="PANTHER" id="PTHR12192:SF2">
    <property type="entry name" value="GLUTATHIONE-SPECIFIC GAMMA-GLUTAMYLCYCLOTRANSFERASE 2"/>
    <property type="match status" value="1"/>
</dbReference>
<dbReference type="InterPro" id="IPR006840">
    <property type="entry name" value="ChaC"/>
</dbReference>
<protein>
    <recommendedName>
        <fullName evidence="1">glutathione-specific gamma-glutamylcyclotransferase</fullName>
        <ecNumber evidence="1">4.3.2.7</ecNumber>
    </recommendedName>
</protein>
<dbReference type="EMBL" id="UINC01010364">
    <property type="protein sequence ID" value="SVA46126.1"/>
    <property type="molecule type" value="Genomic_DNA"/>
</dbReference>
<accession>A0A381W0N6</accession>
<dbReference type="InterPro" id="IPR013024">
    <property type="entry name" value="GGCT-like"/>
</dbReference>
<gene>
    <name evidence="3" type="ORF">METZ01_LOCUS98980</name>
</gene>
<evidence type="ECO:0000313" key="3">
    <source>
        <dbReference type="EMBL" id="SVA46126.1"/>
    </source>
</evidence>
<evidence type="ECO:0000256" key="2">
    <source>
        <dbReference type="ARBA" id="ARBA00023239"/>
    </source>
</evidence>
<keyword evidence="2" id="KW-0456">Lyase</keyword>
<dbReference type="CDD" id="cd06661">
    <property type="entry name" value="GGCT_like"/>
    <property type="match status" value="1"/>
</dbReference>
<dbReference type="GO" id="GO:0006751">
    <property type="term" value="P:glutathione catabolic process"/>
    <property type="evidence" value="ECO:0007669"/>
    <property type="project" value="InterPro"/>
</dbReference>
<evidence type="ECO:0000256" key="1">
    <source>
        <dbReference type="ARBA" id="ARBA00012344"/>
    </source>
</evidence>
<dbReference type="EC" id="4.3.2.7" evidence="1"/>
<name>A0A381W0N6_9ZZZZ</name>
<reference evidence="3" key="1">
    <citation type="submission" date="2018-05" db="EMBL/GenBank/DDBJ databases">
        <authorList>
            <person name="Lanie J.A."/>
            <person name="Ng W.-L."/>
            <person name="Kazmierczak K.M."/>
            <person name="Andrzejewski T.M."/>
            <person name="Davidsen T.M."/>
            <person name="Wayne K.J."/>
            <person name="Tettelin H."/>
            <person name="Glass J.I."/>
            <person name="Rusch D."/>
            <person name="Podicherti R."/>
            <person name="Tsui H.-C.T."/>
            <person name="Winkler M.E."/>
        </authorList>
    </citation>
    <scope>NUCLEOTIDE SEQUENCE</scope>
</reference>
<dbReference type="AlphaFoldDB" id="A0A381W0N6"/>
<sequence length="115" mass="12511">MAFRMPATSVEATLVALDHREVGGYVREVITINFPDGQTIEGLTYNADADNPNFLGDAPIGEIARQVASSHGPSGSNKEYVFELELALDNLQIKDQHVRDIASLVKHTITTEDTA</sequence>